<keyword evidence="2" id="KW-0677">Repeat</keyword>
<dbReference type="InterPro" id="IPR003591">
    <property type="entry name" value="Leu-rich_rpt_typical-subtyp"/>
</dbReference>
<name>A0A7G2F0Z2_ARATH</name>
<dbReference type="InterPro" id="IPR001611">
    <property type="entry name" value="Leu-rich_rpt"/>
</dbReference>
<dbReference type="InterPro" id="IPR050216">
    <property type="entry name" value="LRR_domain-containing"/>
</dbReference>
<dbReference type="SUPFAM" id="SSF52058">
    <property type="entry name" value="L domain-like"/>
    <property type="match status" value="1"/>
</dbReference>
<evidence type="ECO:0000313" key="3">
    <source>
        <dbReference type="EMBL" id="CAD5329081.1"/>
    </source>
</evidence>
<proteinExistence type="predicted"/>
<dbReference type="Pfam" id="PF00560">
    <property type="entry name" value="LRR_1"/>
    <property type="match status" value="1"/>
</dbReference>
<evidence type="ECO:0000313" key="4">
    <source>
        <dbReference type="Proteomes" id="UP000516314"/>
    </source>
</evidence>
<dbReference type="PANTHER" id="PTHR48051:SF1">
    <property type="entry name" value="RAS SUPPRESSOR PROTEIN 1"/>
    <property type="match status" value="1"/>
</dbReference>
<dbReference type="PANTHER" id="PTHR48051">
    <property type="match status" value="1"/>
</dbReference>
<dbReference type="Gene3D" id="3.80.10.10">
    <property type="entry name" value="Ribonuclease Inhibitor"/>
    <property type="match status" value="2"/>
</dbReference>
<dbReference type="PROSITE" id="PS51450">
    <property type="entry name" value="LRR"/>
    <property type="match status" value="4"/>
</dbReference>
<dbReference type="Pfam" id="PF13855">
    <property type="entry name" value="LRR_8"/>
    <property type="match status" value="1"/>
</dbReference>
<protein>
    <submittedName>
        <fullName evidence="3">(thale cress) hypothetical protein</fullName>
    </submittedName>
</protein>
<dbReference type="Proteomes" id="UP000516314">
    <property type="component" value="Chromosome 4"/>
</dbReference>
<dbReference type="SMART" id="SM00369">
    <property type="entry name" value="LRR_TYP"/>
    <property type="match status" value="6"/>
</dbReference>
<dbReference type="InterPro" id="IPR032675">
    <property type="entry name" value="LRR_dom_sf"/>
</dbReference>
<dbReference type="SMART" id="SM00364">
    <property type="entry name" value="LRR_BAC"/>
    <property type="match status" value="7"/>
</dbReference>
<gene>
    <name evidence="3" type="ORF">AT9943_LOCUS16694</name>
</gene>
<dbReference type="EMBL" id="LR881469">
    <property type="protein sequence ID" value="CAD5329081.1"/>
    <property type="molecule type" value="Genomic_DNA"/>
</dbReference>
<evidence type="ECO:0000256" key="1">
    <source>
        <dbReference type="ARBA" id="ARBA00022614"/>
    </source>
</evidence>
<dbReference type="AlphaFoldDB" id="A0A7G2F0Z2"/>
<accession>A0A7G2F0Z2</accession>
<organism evidence="3 4">
    <name type="scientific">Arabidopsis thaliana</name>
    <name type="common">Mouse-ear cress</name>
    <dbReference type="NCBI Taxonomy" id="3702"/>
    <lineage>
        <taxon>Eukaryota</taxon>
        <taxon>Viridiplantae</taxon>
        <taxon>Streptophyta</taxon>
        <taxon>Embryophyta</taxon>
        <taxon>Tracheophyta</taxon>
        <taxon>Spermatophyta</taxon>
        <taxon>Magnoliopsida</taxon>
        <taxon>eudicotyledons</taxon>
        <taxon>Gunneridae</taxon>
        <taxon>Pentapetalae</taxon>
        <taxon>rosids</taxon>
        <taxon>malvids</taxon>
        <taxon>Brassicales</taxon>
        <taxon>Brassicaceae</taxon>
        <taxon>Camelineae</taxon>
        <taxon>Arabidopsis</taxon>
    </lineage>
</organism>
<keyword evidence="1" id="KW-0433">Leucine-rich repeat</keyword>
<reference evidence="3 4" key="1">
    <citation type="submission" date="2020-09" db="EMBL/GenBank/DDBJ databases">
        <authorList>
            <person name="Ashkenazy H."/>
        </authorList>
    </citation>
    <scope>NUCLEOTIDE SEQUENCE [LARGE SCALE GENOMIC DNA]</scope>
    <source>
        <strain evidence="4">cv. Cdm-0</strain>
    </source>
</reference>
<evidence type="ECO:0000256" key="2">
    <source>
        <dbReference type="ARBA" id="ARBA00022737"/>
    </source>
</evidence>
<sequence length="369" mass="40836">MMGYEQMNQMTMTTTAMMKNYNKKGLINTPQKKMTRRSVSAIDGGAVATAKEGDRRQNIKTLDLSGMSLASLSASSINLASISKLDLSNNNIQKIPESLVARMLNLWALDLQSNQLKTLPNSIGCLSKLKFLNVSGNYLQSLPKTIEDCRLPDAIGFELTNLTKLSVNSNKLVLLPNSVSYLTSLRVLDARLNRLSSLPEDLENLVNLQVLNVSQNFQHLTTLPYSVGLLISLVELDVSYNGITVLPDSLGCLRRIQKLSVEGNPLISPPFEVVEQGLEALKQYMSEKMTESYKKTPTKKKSWGIGKLVKYGLSSSPGRSTGREDGKEGFINVSDYRQIDGIASPRHVSLFNPRRLLSPLSAYFSPPRY</sequence>